<keyword evidence="3" id="KW-1185">Reference proteome</keyword>
<dbReference type="EMBL" id="JARK01001338">
    <property type="protein sequence ID" value="EYC32947.1"/>
    <property type="molecule type" value="Genomic_DNA"/>
</dbReference>
<feature type="transmembrane region" description="Helical" evidence="1">
    <location>
        <begin position="6"/>
        <end position="27"/>
    </location>
</feature>
<keyword evidence="1" id="KW-0472">Membrane</keyword>
<evidence type="ECO:0000313" key="2">
    <source>
        <dbReference type="EMBL" id="EYC32947.1"/>
    </source>
</evidence>
<keyword evidence="1" id="KW-0812">Transmembrane</keyword>
<organism evidence="2 3">
    <name type="scientific">Ancylostoma ceylanicum</name>
    <dbReference type="NCBI Taxonomy" id="53326"/>
    <lineage>
        <taxon>Eukaryota</taxon>
        <taxon>Metazoa</taxon>
        <taxon>Ecdysozoa</taxon>
        <taxon>Nematoda</taxon>
        <taxon>Chromadorea</taxon>
        <taxon>Rhabditida</taxon>
        <taxon>Rhabditina</taxon>
        <taxon>Rhabditomorpha</taxon>
        <taxon>Strongyloidea</taxon>
        <taxon>Ancylostomatidae</taxon>
        <taxon>Ancylostomatinae</taxon>
        <taxon>Ancylostoma</taxon>
    </lineage>
</organism>
<accession>A0A016W0Z6</accession>
<comment type="caution">
    <text evidence="2">The sequence shown here is derived from an EMBL/GenBank/DDBJ whole genome shotgun (WGS) entry which is preliminary data.</text>
</comment>
<sequence length="244" mass="27685">MTAASLTNVVLGCLTTLFILQIAFYYYQEEQKETYRVEWSRTKDECVCKSTPNCYPRSSDSSQCGECFSCIAIEVAAHRERSAEMAFALSSDHIAMSKVLVLIASVHKFYPSTKILLYDNLGERSSLLHKQLVSIRNVQVLPSEIATKYLASDAHGSQKNVFFMLDALSRFDTVLWLNDDLEFLSRNLDEVLNKSTSSITTIGREYAAWEKKNAFIPYFPGTRASTKNYTMLLLRDGAQPTLHW</sequence>
<evidence type="ECO:0008006" key="4">
    <source>
        <dbReference type="Google" id="ProtNLM"/>
    </source>
</evidence>
<proteinExistence type="predicted"/>
<protein>
    <recommendedName>
        <fullName evidence="4">Nucleotide-diphospho-sugar transferase domain-containing protein</fullName>
    </recommendedName>
</protein>
<dbReference type="Proteomes" id="UP000024635">
    <property type="component" value="Unassembled WGS sequence"/>
</dbReference>
<evidence type="ECO:0000313" key="3">
    <source>
        <dbReference type="Proteomes" id="UP000024635"/>
    </source>
</evidence>
<evidence type="ECO:0000256" key="1">
    <source>
        <dbReference type="SAM" id="Phobius"/>
    </source>
</evidence>
<name>A0A016W0Z6_9BILA</name>
<keyword evidence="1" id="KW-1133">Transmembrane helix</keyword>
<reference evidence="3" key="1">
    <citation type="journal article" date="2015" name="Nat. Genet.">
        <title>The genome and transcriptome of the zoonotic hookworm Ancylostoma ceylanicum identify infection-specific gene families.</title>
        <authorList>
            <person name="Schwarz E.M."/>
            <person name="Hu Y."/>
            <person name="Antoshechkin I."/>
            <person name="Miller M.M."/>
            <person name="Sternberg P.W."/>
            <person name="Aroian R.V."/>
        </authorList>
    </citation>
    <scope>NUCLEOTIDE SEQUENCE</scope>
    <source>
        <strain evidence="3">HY135</strain>
    </source>
</reference>
<gene>
    <name evidence="2" type="primary">Acey_s0002.g524</name>
    <name evidence="2" type="synonym">Acey-F52B10.3</name>
    <name evidence="2" type="ORF">Y032_0002g524</name>
</gene>
<dbReference type="AlphaFoldDB" id="A0A016W0Z6"/>
<dbReference type="OrthoDB" id="5826764at2759"/>